<proteinExistence type="predicted"/>
<dbReference type="GO" id="GO:0008270">
    <property type="term" value="F:zinc ion binding"/>
    <property type="evidence" value="ECO:0007669"/>
    <property type="project" value="InterPro"/>
</dbReference>
<dbReference type="Gene3D" id="1.10.30.50">
    <property type="match status" value="1"/>
</dbReference>
<evidence type="ECO:0000259" key="1">
    <source>
        <dbReference type="Pfam" id="PF01844"/>
    </source>
</evidence>
<feature type="domain" description="HNH" evidence="1">
    <location>
        <begin position="54"/>
        <end position="92"/>
    </location>
</feature>
<gene>
    <name evidence="2" type="ORF">HELGO_WM11529</name>
</gene>
<dbReference type="NCBIfam" id="TIGR02646">
    <property type="entry name" value="retron system putative HNH endonuclease"/>
    <property type="match status" value="1"/>
</dbReference>
<dbReference type="InterPro" id="IPR002711">
    <property type="entry name" value="HNH"/>
</dbReference>
<reference evidence="2" key="1">
    <citation type="submission" date="2020-01" db="EMBL/GenBank/DDBJ databases">
        <authorList>
            <person name="Meier V. D."/>
            <person name="Meier V D."/>
        </authorList>
    </citation>
    <scope>NUCLEOTIDE SEQUENCE</scope>
    <source>
        <strain evidence="2">HLG_WM_MAG_09</strain>
    </source>
</reference>
<dbReference type="InterPro" id="IPR013467">
    <property type="entry name" value="HNH78-like"/>
</dbReference>
<accession>A0A6S6SXK8</accession>
<protein>
    <submittedName>
        <fullName evidence="2">TIGR02646 family protein</fullName>
    </submittedName>
</protein>
<sequence length="222" mass="25551">MRYINKAESPLFFEECKQSLSDLNRWETFSENQPLSRCKQQLHRHLLDEQSGLCVYCEREVTTSSSHIEHVYPKSTYPDKTFDYQNLVTSCNGESCSIVTNDIYKPEDIQSCGHRKSDLLDEQLFVSPLAHVDIGNYFSYNKTSCAIMPSGKSPSKASYTIDLLNLGNTRLNNERSNARVALIQATTSFLSQERKNKIQFLLSKDRPFISFLRYNFSPFLAE</sequence>
<name>A0A6S6SXK8_9GAMM</name>
<dbReference type="AlphaFoldDB" id="A0A6S6SXK8"/>
<dbReference type="EMBL" id="CACVAT010000105">
    <property type="protein sequence ID" value="CAA6807261.1"/>
    <property type="molecule type" value="Genomic_DNA"/>
</dbReference>
<dbReference type="Pfam" id="PF01844">
    <property type="entry name" value="HNH"/>
    <property type="match status" value="1"/>
</dbReference>
<organism evidence="2">
    <name type="scientific">uncultured Thiotrichaceae bacterium</name>
    <dbReference type="NCBI Taxonomy" id="298394"/>
    <lineage>
        <taxon>Bacteria</taxon>
        <taxon>Pseudomonadati</taxon>
        <taxon>Pseudomonadota</taxon>
        <taxon>Gammaproteobacteria</taxon>
        <taxon>Thiotrichales</taxon>
        <taxon>Thiotrichaceae</taxon>
        <taxon>environmental samples</taxon>
    </lineage>
</organism>
<evidence type="ECO:0000313" key="2">
    <source>
        <dbReference type="EMBL" id="CAA6807261.1"/>
    </source>
</evidence>
<dbReference type="GO" id="GO:0004519">
    <property type="term" value="F:endonuclease activity"/>
    <property type="evidence" value="ECO:0007669"/>
    <property type="project" value="InterPro"/>
</dbReference>
<dbReference type="GO" id="GO:0003676">
    <property type="term" value="F:nucleic acid binding"/>
    <property type="evidence" value="ECO:0007669"/>
    <property type="project" value="InterPro"/>
</dbReference>